<dbReference type="EMBL" id="LYOS01000001">
    <property type="protein sequence ID" value="OFV68478.1"/>
    <property type="molecule type" value="Genomic_DNA"/>
</dbReference>
<dbReference type="InterPro" id="IPR036809">
    <property type="entry name" value="AF1782-like_sf"/>
</dbReference>
<dbReference type="AlphaFoldDB" id="A0A1F2PB65"/>
<accession>A0A1F2PB65</accession>
<proteinExistence type="predicted"/>
<comment type="caution">
    <text evidence="2">The sequence shown here is derived from an EMBL/GenBank/DDBJ whole genome shotgun (WGS) entry which is preliminary data.</text>
</comment>
<gene>
    <name evidence="2" type="ORF">SCAL_000154</name>
</gene>
<organism evidence="2 3">
    <name type="scientific">Candidatus Syntropharchaeum caldarium</name>
    <dbReference type="NCBI Taxonomy" id="1838285"/>
    <lineage>
        <taxon>Archaea</taxon>
        <taxon>Methanobacteriati</taxon>
        <taxon>Methanobacteriota</taxon>
        <taxon>Stenosarchaea group</taxon>
        <taxon>Methanomicrobia</taxon>
        <taxon>Methanosarcinales</taxon>
        <taxon>ANME-2 cluster</taxon>
        <taxon>Candidatus Syntropharchaeum</taxon>
    </lineage>
</organism>
<protein>
    <recommendedName>
        <fullName evidence="1">DUF357 domain-containing protein</fullName>
    </recommendedName>
</protein>
<dbReference type="STRING" id="1838285.SCAL_000154"/>
<evidence type="ECO:0000259" key="1">
    <source>
        <dbReference type="Pfam" id="PF04010"/>
    </source>
</evidence>
<dbReference type="InterPro" id="IPR023140">
    <property type="entry name" value="DUF357"/>
</dbReference>
<keyword evidence="3" id="KW-1185">Reference proteome</keyword>
<evidence type="ECO:0000313" key="2">
    <source>
        <dbReference type="EMBL" id="OFV68478.1"/>
    </source>
</evidence>
<dbReference type="Gene3D" id="1.20.1270.90">
    <property type="entry name" value="AF1782-like"/>
    <property type="match status" value="1"/>
</dbReference>
<reference evidence="2" key="1">
    <citation type="submission" date="2016-05" db="EMBL/GenBank/DDBJ databases">
        <title>Microbial consortia oxidize butane by reversing methanogenesis.</title>
        <authorList>
            <person name="Laso-Perez R."/>
            <person name="Richter M."/>
            <person name="Wegener G."/>
            <person name="Musat F."/>
        </authorList>
    </citation>
    <scope>NUCLEOTIDE SEQUENCE [LARGE SCALE GENOMIC DNA]</scope>
    <source>
        <strain evidence="2">BOX2</strain>
    </source>
</reference>
<dbReference type="Pfam" id="PF04010">
    <property type="entry name" value="DUF357"/>
    <property type="match status" value="1"/>
</dbReference>
<feature type="domain" description="DUF357" evidence="1">
    <location>
        <begin position="15"/>
        <end position="85"/>
    </location>
</feature>
<sequence>MSDDVKADLYEKTERYCRMLADALESLRVTPMGESMKDVVDEFRTMATAYYRDGIHFRDAEDWVNALICFTYGHGWIDAGVRLGIMECDSSC</sequence>
<evidence type="ECO:0000313" key="3">
    <source>
        <dbReference type="Proteomes" id="UP000186940"/>
    </source>
</evidence>
<dbReference type="Proteomes" id="UP000186940">
    <property type="component" value="Unassembled WGS sequence"/>
</dbReference>
<name>A0A1F2PB65_9EURY</name>
<dbReference type="SUPFAM" id="SSF158372">
    <property type="entry name" value="AF1782-like"/>
    <property type="match status" value="1"/>
</dbReference>